<evidence type="ECO:0000313" key="2">
    <source>
        <dbReference type="Proteomes" id="UP000499080"/>
    </source>
</evidence>
<name>A0A4Y2WCK1_ARAVE</name>
<accession>A0A4Y2WCK1</accession>
<dbReference type="Proteomes" id="UP000499080">
    <property type="component" value="Unassembled WGS sequence"/>
</dbReference>
<protein>
    <submittedName>
        <fullName evidence="1">Uncharacterized protein</fullName>
    </submittedName>
</protein>
<dbReference type="AlphaFoldDB" id="A0A4Y2WCK1"/>
<proteinExistence type="predicted"/>
<sequence>MEIPFGHGVSYGFSTQYLDTDRLDSFEIICDTNCHNVPTSWLFEMRIRKHPRSNMVTFPVSLMRVDYMDNPVDAIIVFKAYGEKGRIFSDAARSFCRDGMVTGDVLDGTFEWTAPLPELTNIFKEQIFVSIEIIILNCHSAKSDASETSEDSFVDILS</sequence>
<organism evidence="1 2">
    <name type="scientific">Araneus ventricosus</name>
    <name type="common">Orbweaver spider</name>
    <name type="synonym">Epeira ventricosa</name>
    <dbReference type="NCBI Taxonomy" id="182803"/>
    <lineage>
        <taxon>Eukaryota</taxon>
        <taxon>Metazoa</taxon>
        <taxon>Ecdysozoa</taxon>
        <taxon>Arthropoda</taxon>
        <taxon>Chelicerata</taxon>
        <taxon>Arachnida</taxon>
        <taxon>Araneae</taxon>
        <taxon>Araneomorphae</taxon>
        <taxon>Entelegynae</taxon>
        <taxon>Araneoidea</taxon>
        <taxon>Araneidae</taxon>
        <taxon>Araneus</taxon>
    </lineage>
</organism>
<gene>
    <name evidence="1" type="ORF">AVEN_182605_1</name>
</gene>
<evidence type="ECO:0000313" key="1">
    <source>
        <dbReference type="EMBL" id="GBO35195.1"/>
    </source>
</evidence>
<comment type="caution">
    <text evidence="1">The sequence shown here is derived from an EMBL/GenBank/DDBJ whole genome shotgun (WGS) entry which is preliminary data.</text>
</comment>
<keyword evidence="2" id="KW-1185">Reference proteome</keyword>
<reference evidence="1 2" key="1">
    <citation type="journal article" date="2019" name="Sci. Rep.">
        <title>Orb-weaving spider Araneus ventricosus genome elucidates the spidroin gene catalogue.</title>
        <authorList>
            <person name="Kono N."/>
            <person name="Nakamura H."/>
            <person name="Ohtoshi R."/>
            <person name="Moran D.A.P."/>
            <person name="Shinohara A."/>
            <person name="Yoshida Y."/>
            <person name="Fujiwara M."/>
            <person name="Mori M."/>
            <person name="Tomita M."/>
            <person name="Arakawa K."/>
        </authorList>
    </citation>
    <scope>NUCLEOTIDE SEQUENCE [LARGE SCALE GENOMIC DNA]</scope>
</reference>
<dbReference type="EMBL" id="BGPR01059153">
    <property type="protein sequence ID" value="GBO35195.1"/>
    <property type="molecule type" value="Genomic_DNA"/>
</dbReference>